<dbReference type="RefSeq" id="WP_386448176.1">
    <property type="nucleotide sequence ID" value="NZ_JBHSFH010000007.1"/>
</dbReference>
<proteinExistence type="predicted"/>
<dbReference type="Proteomes" id="UP001595997">
    <property type="component" value="Unassembled WGS sequence"/>
</dbReference>
<protein>
    <recommendedName>
        <fullName evidence="3">Transposase</fullName>
    </recommendedName>
</protein>
<evidence type="ECO:0008006" key="3">
    <source>
        <dbReference type="Google" id="ProtNLM"/>
    </source>
</evidence>
<keyword evidence="2" id="KW-1185">Reference proteome</keyword>
<name>A0ABV9A9S4_9ACTN</name>
<evidence type="ECO:0000313" key="1">
    <source>
        <dbReference type="EMBL" id="MFC4495410.1"/>
    </source>
</evidence>
<evidence type="ECO:0000313" key="2">
    <source>
        <dbReference type="Proteomes" id="UP001595997"/>
    </source>
</evidence>
<reference evidence="2" key="1">
    <citation type="journal article" date="2019" name="Int. J. Syst. Evol. Microbiol.">
        <title>The Global Catalogue of Microorganisms (GCM) 10K type strain sequencing project: providing services to taxonomists for standard genome sequencing and annotation.</title>
        <authorList>
            <consortium name="The Broad Institute Genomics Platform"/>
            <consortium name="The Broad Institute Genome Sequencing Center for Infectious Disease"/>
            <person name="Wu L."/>
            <person name="Ma J."/>
        </authorList>
    </citation>
    <scope>NUCLEOTIDE SEQUENCE [LARGE SCALE GENOMIC DNA]</scope>
    <source>
        <strain evidence="2">CGMCC 4.7357</strain>
    </source>
</reference>
<gene>
    <name evidence="1" type="ORF">ACFPA8_14845</name>
</gene>
<dbReference type="EMBL" id="JBHSFH010000007">
    <property type="protein sequence ID" value="MFC4495410.1"/>
    <property type="molecule type" value="Genomic_DNA"/>
</dbReference>
<accession>A0ABV9A9S4</accession>
<organism evidence="1 2">
    <name type="scientific">Streptomyces ovatisporus</name>
    <dbReference type="NCBI Taxonomy" id="1128682"/>
    <lineage>
        <taxon>Bacteria</taxon>
        <taxon>Bacillati</taxon>
        <taxon>Actinomycetota</taxon>
        <taxon>Actinomycetes</taxon>
        <taxon>Kitasatosporales</taxon>
        <taxon>Streptomycetaceae</taxon>
        <taxon>Streptomyces</taxon>
    </lineage>
</organism>
<sequence length="78" mass="8351">MEPELAVPAGTVGSTIVTLPATEVWQGFKEELADDLHRLLDDWAPAWNIGGTNIVQNATASGHGRAYQAGRDMHLGPQ</sequence>
<comment type="caution">
    <text evidence="1">The sequence shown here is derived from an EMBL/GenBank/DDBJ whole genome shotgun (WGS) entry which is preliminary data.</text>
</comment>